<dbReference type="PANTHER" id="PTHR33221:SF15">
    <property type="entry name" value="HTH-TYPE TRANSCRIPTIONAL REGULATOR YWGB-RELATED"/>
    <property type="match status" value="1"/>
</dbReference>
<comment type="caution">
    <text evidence="1">The sequence shown here is derived from an EMBL/GenBank/DDBJ whole genome shotgun (WGS) entry which is preliminary data.</text>
</comment>
<gene>
    <name evidence="1" type="ORF">DWV67_15530</name>
</gene>
<dbReference type="Gene3D" id="1.10.10.10">
    <property type="entry name" value="Winged helix-like DNA-binding domain superfamily/Winged helix DNA-binding domain"/>
    <property type="match status" value="1"/>
</dbReference>
<dbReference type="PANTHER" id="PTHR33221">
    <property type="entry name" value="WINGED HELIX-TURN-HELIX TRANSCRIPTIONAL REGULATOR, RRF2 FAMILY"/>
    <property type="match status" value="1"/>
</dbReference>
<name>A0A395XMB6_9FIRM</name>
<organism evidence="1 2">
    <name type="scientific">Dorea formicigenerans</name>
    <dbReference type="NCBI Taxonomy" id="39486"/>
    <lineage>
        <taxon>Bacteria</taxon>
        <taxon>Bacillati</taxon>
        <taxon>Bacillota</taxon>
        <taxon>Clostridia</taxon>
        <taxon>Lachnospirales</taxon>
        <taxon>Lachnospiraceae</taxon>
        <taxon>Dorea</taxon>
    </lineage>
</organism>
<evidence type="ECO:0000313" key="1">
    <source>
        <dbReference type="EMBL" id="RGW47381.1"/>
    </source>
</evidence>
<evidence type="ECO:0000313" key="2">
    <source>
        <dbReference type="Proteomes" id="UP000266376"/>
    </source>
</evidence>
<dbReference type="PROSITE" id="PS51197">
    <property type="entry name" value="HTH_RRF2_2"/>
    <property type="match status" value="1"/>
</dbReference>
<protein>
    <submittedName>
        <fullName evidence="1">Rrf2 family transcriptional regulator</fullName>
    </submittedName>
</protein>
<dbReference type="SUPFAM" id="SSF46785">
    <property type="entry name" value="Winged helix' DNA-binding domain"/>
    <property type="match status" value="1"/>
</dbReference>
<sequence>MKYSTKLSDAVHILAFIVLNPNGSLTSDSIAESVHTNPGCVRQLMSSLRRAGLISSIKGHPKPSLTKELSMITLLDIYRAVEGEKPLLHLDTHTNPECGVGIYIQLSLQDFFDQIQEKAEEEMKSITLQDILDRYQEKTVHLGKISF</sequence>
<dbReference type="InterPro" id="IPR000944">
    <property type="entry name" value="Tscrpt_reg_Rrf2"/>
</dbReference>
<dbReference type="GO" id="GO:0003700">
    <property type="term" value="F:DNA-binding transcription factor activity"/>
    <property type="evidence" value="ECO:0007669"/>
    <property type="project" value="TreeGrafter"/>
</dbReference>
<proteinExistence type="predicted"/>
<accession>A0A395XMB6</accession>
<dbReference type="EMBL" id="QSAJ01000066">
    <property type="protein sequence ID" value="RGW47381.1"/>
    <property type="molecule type" value="Genomic_DNA"/>
</dbReference>
<dbReference type="Pfam" id="PF02082">
    <property type="entry name" value="Rrf2"/>
    <property type="match status" value="1"/>
</dbReference>
<dbReference type="InterPro" id="IPR036390">
    <property type="entry name" value="WH_DNA-bd_sf"/>
</dbReference>
<dbReference type="Proteomes" id="UP000266376">
    <property type="component" value="Unassembled WGS sequence"/>
</dbReference>
<dbReference type="AlphaFoldDB" id="A0A395XMB6"/>
<dbReference type="GO" id="GO:0005829">
    <property type="term" value="C:cytosol"/>
    <property type="evidence" value="ECO:0007669"/>
    <property type="project" value="TreeGrafter"/>
</dbReference>
<dbReference type="InterPro" id="IPR036388">
    <property type="entry name" value="WH-like_DNA-bd_sf"/>
</dbReference>
<dbReference type="RefSeq" id="WP_119196613.1">
    <property type="nucleotide sequence ID" value="NZ_JAAIOE010000006.1"/>
</dbReference>
<reference evidence="1 2" key="1">
    <citation type="submission" date="2018-08" db="EMBL/GenBank/DDBJ databases">
        <title>A genome reference for cultivated species of the human gut microbiota.</title>
        <authorList>
            <person name="Zou Y."/>
            <person name="Xue W."/>
            <person name="Luo G."/>
        </authorList>
    </citation>
    <scope>NUCLEOTIDE SEQUENCE [LARGE SCALE GENOMIC DNA]</scope>
    <source>
        <strain evidence="1 2">AF12-11</strain>
    </source>
</reference>